<reference evidence="2" key="1">
    <citation type="journal article" date="2020" name="Stud. Mycol.">
        <title>101 Dothideomycetes genomes: a test case for predicting lifestyles and emergence of pathogens.</title>
        <authorList>
            <person name="Haridas S."/>
            <person name="Albert R."/>
            <person name="Binder M."/>
            <person name="Bloem J."/>
            <person name="Labutti K."/>
            <person name="Salamov A."/>
            <person name="Andreopoulos B."/>
            <person name="Baker S."/>
            <person name="Barry K."/>
            <person name="Bills G."/>
            <person name="Bluhm B."/>
            <person name="Cannon C."/>
            <person name="Castanera R."/>
            <person name="Culley D."/>
            <person name="Daum C."/>
            <person name="Ezra D."/>
            <person name="Gonzalez J."/>
            <person name="Henrissat B."/>
            <person name="Kuo A."/>
            <person name="Liang C."/>
            <person name="Lipzen A."/>
            <person name="Lutzoni F."/>
            <person name="Magnuson J."/>
            <person name="Mondo S."/>
            <person name="Nolan M."/>
            <person name="Ohm R."/>
            <person name="Pangilinan J."/>
            <person name="Park H.-J."/>
            <person name="Ramirez L."/>
            <person name="Alfaro M."/>
            <person name="Sun H."/>
            <person name="Tritt A."/>
            <person name="Yoshinaga Y."/>
            <person name="Zwiers L.-H."/>
            <person name="Turgeon B."/>
            <person name="Goodwin S."/>
            <person name="Spatafora J."/>
            <person name="Crous P."/>
            <person name="Grigoriev I."/>
        </authorList>
    </citation>
    <scope>NUCLEOTIDE SEQUENCE</scope>
    <source>
        <strain evidence="2">CBS 279.74</strain>
    </source>
</reference>
<evidence type="ECO:0000313" key="2">
    <source>
        <dbReference type="EMBL" id="KAF2705088.1"/>
    </source>
</evidence>
<evidence type="ECO:0000313" key="3">
    <source>
        <dbReference type="Proteomes" id="UP000799428"/>
    </source>
</evidence>
<dbReference type="AlphaFoldDB" id="A0A6G1JX18"/>
<evidence type="ECO:0008006" key="4">
    <source>
        <dbReference type="Google" id="ProtNLM"/>
    </source>
</evidence>
<dbReference type="OrthoDB" id="6365676at2759"/>
<protein>
    <recommendedName>
        <fullName evidence="4">F-box domain-containing protein</fullName>
    </recommendedName>
</protein>
<feature type="compositionally biased region" description="Acidic residues" evidence="1">
    <location>
        <begin position="348"/>
        <end position="381"/>
    </location>
</feature>
<organism evidence="2 3">
    <name type="scientific">Pleomassaria siparia CBS 279.74</name>
    <dbReference type="NCBI Taxonomy" id="1314801"/>
    <lineage>
        <taxon>Eukaryota</taxon>
        <taxon>Fungi</taxon>
        <taxon>Dikarya</taxon>
        <taxon>Ascomycota</taxon>
        <taxon>Pezizomycotina</taxon>
        <taxon>Dothideomycetes</taxon>
        <taxon>Pleosporomycetidae</taxon>
        <taxon>Pleosporales</taxon>
        <taxon>Pleomassariaceae</taxon>
        <taxon>Pleomassaria</taxon>
    </lineage>
</organism>
<dbReference type="Proteomes" id="UP000799428">
    <property type="component" value="Unassembled WGS sequence"/>
</dbReference>
<gene>
    <name evidence="2" type="ORF">K504DRAFT_388926</name>
</gene>
<sequence>MHPQTQLHHPVQRAFFSLPIELFLQVLDQLVGTRDGRLPIAYAPSHSTTKALRALTLVSRHCYIVSSRYLYAHCLYLNTCTSYAQFRRTLSLELSSYHPQALQYGEAGRNERLFDKADIPRHITSLFLSPHKLQACGNETPMARLPQIIDLCGVVGPMLKRLAIDLQPVYATISEVLRMKPQTEGIFKTMSNLEELICSFDVVDYFPHPPPNLRRLAITSQGLRSDTLKHFCLGIESLESLFLLNYPDMEAADVDGLFENYQGRHLDVVLVDVNANHRTPKGTRTWTDEDKVSIWEVDAPKSYYGDEDDLTLCDGWFWMHSVWGTLFGIEKRRMECWSKVKERLNALDVEDEDDDDDDDEDDDDDDDENEDENDDDYAVEG</sequence>
<evidence type="ECO:0000256" key="1">
    <source>
        <dbReference type="SAM" id="MobiDB-lite"/>
    </source>
</evidence>
<dbReference type="SUPFAM" id="SSF48371">
    <property type="entry name" value="ARM repeat"/>
    <property type="match status" value="1"/>
</dbReference>
<proteinExistence type="predicted"/>
<dbReference type="EMBL" id="MU005780">
    <property type="protein sequence ID" value="KAF2705088.1"/>
    <property type="molecule type" value="Genomic_DNA"/>
</dbReference>
<keyword evidence="3" id="KW-1185">Reference proteome</keyword>
<accession>A0A6G1JX18</accession>
<name>A0A6G1JX18_9PLEO</name>
<dbReference type="InterPro" id="IPR016024">
    <property type="entry name" value="ARM-type_fold"/>
</dbReference>
<feature type="region of interest" description="Disordered" evidence="1">
    <location>
        <begin position="347"/>
        <end position="381"/>
    </location>
</feature>